<accession>A0A6A6QVZ9</accession>
<evidence type="ECO:0000313" key="2">
    <source>
        <dbReference type="EMBL" id="KAF2496294.1"/>
    </source>
</evidence>
<dbReference type="Proteomes" id="UP000799750">
    <property type="component" value="Unassembled WGS sequence"/>
</dbReference>
<reference evidence="2" key="1">
    <citation type="journal article" date="2020" name="Stud. Mycol.">
        <title>101 Dothideomycetes genomes: a test case for predicting lifestyles and emergence of pathogens.</title>
        <authorList>
            <person name="Haridas S."/>
            <person name="Albert R."/>
            <person name="Binder M."/>
            <person name="Bloem J."/>
            <person name="Labutti K."/>
            <person name="Salamov A."/>
            <person name="Andreopoulos B."/>
            <person name="Baker S."/>
            <person name="Barry K."/>
            <person name="Bills G."/>
            <person name="Bluhm B."/>
            <person name="Cannon C."/>
            <person name="Castanera R."/>
            <person name="Culley D."/>
            <person name="Daum C."/>
            <person name="Ezra D."/>
            <person name="Gonzalez J."/>
            <person name="Henrissat B."/>
            <person name="Kuo A."/>
            <person name="Liang C."/>
            <person name="Lipzen A."/>
            <person name="Lutzoni F."/>
            <person name="Magnuson J."/>
            <person name="Mondo S."/>
            <person name="Nolan M."/>
            <person name="Ohm R."/>
            <person name="Pangilinan J."/>
            <person name="Park H.-J."/>
            <person name="Ramirez L."/>
            <person name="Alfaro M."/>
            <person name="Sun H."/>
            <person name="Tritt A."/>
            <person name="Yoshinaga Y."/>
            <person name="Zwiers L.-H."/>
            <person name="Turgeon B."/>
            <person name="Goodwin S."/>
            <person name="Spatafora J."/>
            <person name="Crous P."/>
            <person name="Grigoriev I."/>
        </authorList>
    </citation>
    <scope>NUCLEOTIDE SEQUENCE</scope>
    <source>
        <strain evidence="2">CBS 269.34</strain>
    </source>
</reference>
<dbReference type="AlphaFoldDB" id="A0A6A6QVZ9"/>
<gene>
    <name evidence="2" type="ORF">BU16DRAFT_373496</name>
</gene>
<protein>
    <submittedName>
        <fullName evidence="2">Uncharacterized protein</fullName>
    </submittedName>
</protein>
<keyword evidence="3" id="KW-1185">Reference proteome</keyword>
<feature type="region of interest" description="Disordered" evidence="1">
    <location>
        <begin position="25"/>
        <end position="46"/>
    </location>
</feature>
<feature type="compositionally biased region" description="Basic and acidic residues" evidence="1">
    <location>
        <begin position="26"/>
        <end position="41"/>
    </location>
</feature>
<evidence type="ECO:0000313" key="3">
    <source>
        <dbReference type="Proteomes" id="UP000799750"/>
    </source>
</evidence>
<proteinExistence type="predicted"/>
<evidence type="ECO:0000256" key="1">
    <source>
        <dbReference type="SAM" id="MobiDB-lite"/>
    </source>
</evidence>
<feature type="region of interest" description="Disordered" evidence="1">
    <location>
        <begin position="57"/>
        <end position="76"/>
    </location>
</feature>
<sequence length="137" mass="14716">MRDKGTVRSPADVAAWQRGRIAIAERLPKTMGRKEPREKHPTCSSWPLLCGSAARKSGRPISRAEGGGLVTSRGRHSGLRTAAVVEQRGRAWASRVASALEACLAVLALSAAHCSRRALTERRASRGVRGEAPQGPW</sequence>
<dbReference type="EMBL" id="MU004188">
    <property type="protein sequence ID" value="KAF2496294.1"/>
    <property type="molecule type" value="Genomic_DNA"/>
</dbReference>
<name>A0A6A6QVZ9_9PEZI</name>
<organism evidence="2 3">
    <name type="scientific">Lophium mytilinum</name>
    <dbReference type="NCBI Taxonomy" id="390894"/>
    <lineage>
        <taxon>Eukaryota</taxon>
        <taxon>Fungi</taxon>
        <taxon>Dikarya</taxon>
        <taxon>Ascomycota</taxon>
        <taxon>Pezizomycotina</taxon>
        <taxon>Dothideomycetes</taxon>
        <taxon>Pleosporomycetidae</taxon>
        <taxon>Mytilinidiales</taxon>
        <taxon>Mytilinidiaceae</taxon>
        <taxon>Lophium</taxon>
    </lineage>
</organism>